<protein>
    <submittedName>
        <fullName evidence="2">2-dehydro-3-deoxy-D-gluconate 5-dehydrogenase</fullName>
        <ecNumber evidence="2">1.1.1.127</ecNumber>
    </submittedName>
</protein>
<dbReference type="EC" id="1.1.1.127" evidence="2"/>
<keyword evidence="3" id="KW-1185">Reference proteome</keyword>
<dbReference type="Pfam" id="PF13561">
    <property type="entry name" value="adh_short_C2"/>
    <property type="match status" value="1"/>
</dbReference>
<name>A0ABY5MM85_9HYPH</name>
<evidence type="ECO:0000256" key="1">
    <source>
        <dbReference type="ARBA" id="ARBA00006484"/>
    </source>
</evidence>
<dbReference type="Proteomes" id="UP001342418">
    <property type="component" value="Chromosome"/>
</dbReference>
<dbReference type="PRINTS" id="PR00080">
    <property type="entry name" value="SDRFAMILY"/>
</dbReference>
<dbReference type="InterPro" id="IPR050259">
    <property type="entry name" value="SDR"/>
</dbReference>
<dbReference type="InterPro" id="IPR036291">
    <property type="entry name" value="NAD(P)-bd_dom_sf"/>
</dbReference>
<sequence>MTGGGRFSLAGRKALVTGANSGIGRAIALGLAESGADLVVHHLGDDEGALDTCRRTEALGRSAHAVEADFTVSGAAVLLAGTVLEEHGNIDILIANAAIERRSQWSALSESDIEAHVTANFSSLLLLARTLLPPMIERGWGRVVAIGSVLAARPRAETVVYASLKSAQLTAIRALARDVGAKGVNMNVVSPGAIETERNSERYADPAFRRAVEAKIPIGRAGRPDDCVGPVLLLCSDAGAYITGANIPVDGGWSIGDAPGNAGVTA</sequence>
<dbReference type="PANTHER" id="PTHR42879">
    <property type="entry name" value="3-OXOACYL-(ACYL-CARRIER-PROTEIN) REDUCTASE"/>
    <property type="match status" value="1"/>
</dbReference>
<accession>A0ABY5MM85</accession>
<dbReference type="InterPro" id="IPR002347">
    <property type="entry name" value="SDR_fam"/>
</dbReference>
<proteinExistence type="inferred from homology"/>
<dbReference type="SUPFAM" id="SSF51735">
    <property type="entry name" value="NAD(P)-binding Rossmann-fold domains"/>
    <property type="match status" value="1"/>
</dbReference>
<dbReference type="EMBL" id="CP030941">
    <property type="protein sequence ID" value="UUP18261.1"/>
    <property type="molecule type" value="Genomic_DNA"/>
</dbReference>
<dbReference type="PRINTS" id="PR00081">
    <property type="entry name" value="GDHRDH"/>
</dbReference>
<evidence type="ECO:0000313" key="3">
    <source>
        <dbReference type="Proteomes" id="UP001342418"/>
    </source>
</evidence>
<dbReference type="PANTHER" id="PTHR42879:SF2">
    <property type="entry name" value="3-OXOACYL-[ACYL-CARRIER-PROTEIN] REDUCTASE FABG"/>
    <property type="match status" value="1"/>
</dbReference>
<comment type="similarity">
    <text evidence="1">Belongs to the short-chain dehydrogenases/reductases (SDR) family.</text>
</comment>
<gene>
    <name evidence="2" type="primary">kduD_1</name>
    <name evidence="2" type="ORF">NTH_02741</name>
</gene>
<dbReference type="CDD" id="cd05233">
    <property type="entry name" value="SDR_c"/>
    <property type="match status" value="1"/>
</dbReference>
<dbReference type="Gene3D" id="3.40.50.720">
    <property type="entry name" value="NAD(P)-binding Rossmann-like Domain"/>
    <property type="match status" value="1"/>
</dbReference>
<dbReference type="RefSeq" id="WP_338530507.1">
    <property type="nucleotide sequence ID" value="NZ_CP030941.1"/>
</dbReference>
<dbReference type="GO" id="GO:0047001">
    <property type="term" value="F:2-dehydro-3-deoxy-D-gluconate 5-dehydrogenase activity"/>
    <property type="evidence" value="ECO:0007669"/>
    <property type="project" value="UniProtKB-EC"/>
</dbReference>
<keyword evidence="2" id="KW-0560">Oxidoreductase</keyword>
<evidence type="ECO:0000313" key="2">
    <source>
        <dbReference type="EMBL" id="UUP18261.1"/>
    </source>
</evidence>
<reference evidence="2 3" key="1">
    <citation type="submission" date="2018-07" db="EMBL/GenBank/DDBJ databases">
        <title>Genome sequence of Nitratireductor thuwali#1536.</title>
        <authorList>
            <person name="Michoud G."/>
            <person name="Merlino G."/>
            <person name="Sefrji F.O."/>
            <person name="Daffonchio D."/>
        </authorList>
    </citation>
    <scope>NUCLEOTIDE SEQUENCE [LARGE SCALE GENOMIC DNA]</scope>
    <source>
        <strain evidence="3">Nit1536</strain>
    </source>
</reference>
<organism evidence="2 3">
    <name type="scientific">Nitratireductor thuwali</name>
    <dbReference type="NCBI Taxonomy" id="2267699"/>
    <lineage>
        <taxon>Bacteria</taxon>
        <taxon>Pseudomonadati</taxon>
        <taxon>Pseudomonadota</taxon>
        <taxon>Alphaproteobacteria</taxon>
        <taxon>Hyphomicrobiales</taxon>
        <taxon>Phyllobacteriaceae</taxon>
        <taxon>Nitratireductor</taxon>
    </lineage>
</organism>